<evidence type="ECO:0000313" key="6">
    <source>
        <dbReference type="EMBL" id="GAA4269562.1"/>
    </source>
</evidence>
<evidence type="ECO:0000256" key="5">
    <source>
        <dbReference type="SAM" id="Coils"/>
    </source>
</evidence>
<proteinExistence type="inferred from homology"/>
<dbReference type="EMBL" id="BAABAV010000001">
    <property type="protein sequence ID" value="GAA4269562.1"/>
    <property type="molecule type" value="Genomic_DNA"/>
</dbReference>
<comment type="similarity">
    <text evidence="2">Belongs to the RmuC family.</text>
</comment>
<dbReference type="PANTHER" id="PTHR30563">
    <property type="entry name" value="DNA RECOMBINATION PROTEIN RMUC"/>
    <property type="match status" value="1"/>
</dbReference>
<evidence type="ECO:0000256" key="3">
    <source>
        <dbReference type="ARBA" id="ARBA00023054"/>
    </source>
</evidence>
<gene>
    <name evidence="6" type="ORF">GCM10022257_16630</name>
</gene>
<protein>
    <submittedName>
        <fullName evidence="6">DNA recombination protein RmuC</fullName>
    </submittedName>
</protein>
<reference evidence="7" key="1">
    <citation type="journal article" date="2019" name="Int. J. Syst. Evol. Microbiol.">
        <title>The Global Catalogue of Microorganisms (GCM) 10K type strain sequencing project: providing services to taxonomists for standard genome sequencing and annotation.</title>
        <authorList>
            <consortium name="The Broad Institute Genomics Platform"/>
            <consortium name="The Broad Institute Genome Sequencing Center for Infectious Disease"/>
            <person name="Wu L."/>
            <person name="Ma J."/>
        </authorList>
    </citation>
    <scope>NUCLEOTIDE SEQUENCE [LARGE SCALE GENOMIC DNA]</scope>
    <source>
        <strain evidence="7">JCM 17452</strain>
    </source>
</reference>
<evidence type="ECO:0000256" key="4">
    <source>
        <dbReference type="ARBA" id="ARBA00023172"/>
    </source>
</evidence>
<comment type="caution">
    <text evidence="6">The sequence shown here is derived from an EMBL/GenBank/DDBJ whole genome shotgun (WGS) entry which is preliminary data.</text>
</comment>
<keyword evidence="7" id="KW-1185">Reference proteome</keyword>
<dbReference type="InterPro" id="IPR003798">
    <property type="entry name" value="DNA_recombination_RmuC"/>
</dbReference>
<name>A0ABP8EBE5_9FLAO</name>
<accession>A0ABP8EBE5</accession>
<feature type="coiled-coil region" evidence="5">
    <location>
        <begin position="41"/>
        <end position="180"/>
    </location>
</feature>
<dbReference type="RefSeq" id="WP_139000538.1">
    <property type="nucleotide sequence ID" value="NZ_BAABAV010000001.1"/>
</dbReference>
<evidence type="ECO:0000256" key="2">
    <source>
        <dbReference type="ARBA" id="ARBA00009840"/>
    </source>
</evidence>
<evidence type="ECO:0000313" key="7">
    <source>
        <dbReference type="Proteomes" id="UP001500027"/>
    </source>
</evidence>
<keyword evidence="4" id="KW-0233">DNA recombination</keyword>
<dbReference type="Proteomes" id="UP001500027">
    <property type="component" value="Unassembled WGS sequence"/>
</dbReference>
<dbReference type="PANTHER" id="PTHR30563:SF0">
    <property type="entry name" value="DNA RECOMBINATION PROTEIN RMUC"/>
    <property type="match status" value="1"/>
</dbReference>
<organism evidence="6 7">
    <name type="scientific">Hyunsoonleella aestuarii</name>
    <dbReference type="NCBI Taxonomy" id="912802"/>
    <lineage>
        <taxon>Bacteria</taxon>
        <taxon>Pseudomonadati</taxon>
        <taxon>Bacteroidota</taxon>
        <taxon>Flavobacteriia</taxon>
        <taxon>Flavobacteriales</taxon>
        <taxon>Flavobacteriaceae</taxon>
    </lineage>
</organism>
<comment type="function">
    <text evidence="1">Involved in DNA recombination.</text>
</comment>
<dbReference type="Pfam" id="PF02646">
    <property type="entry name" value="RmuC"/>
    <property type="match status" value="1"/>
</dbReference>
<evidence type="ECO:0000256" key="1">
    <source>
        <dbReference type="ARBA" id="ARBA00003416"/>
    </source>
</evidence>
<keyword evidence="3 5" id="KW-0175">Coiled coil</keyword>
<sequence length="439" mass="50168">MNESIILILAILISGSLGVYIGKTIAKLKSKSEQSALEERENQLNITISDLKNSIESLERERDQFRDDREALNLELVQKNTEYDNLQQLNIKRDKELEERQEQLRNEFKVLANTILEEKSNKFTEQNKENIKNILNPLQEKIQGFEKKVEASQKESISMHSALKEQLLGLKDLNQQMTKEATNLTRALKGDSKMQGNWGELVLERVLEKSGLEKDREYFVQQSFTRNDNTRVMPDVVLQLPDGKKMIIDSKVSLTAYERFVNADEDDRPLFLKAHVNSIRKHVEQLSAKNYQDLYDIESPDFVLMFIPIEPAFAIVVNEDNTIYNKAFEKNIVIVTPSTLLATLRTIDTMWNNEKQQRNAIEIARQAGALYDKFEGLVIDLTGVGKKLDSAKSDYSAAMNKLVEGRGNLITSVEKLKKMGAKAKKSLPEAIIKRAEESE</sequence>